<dbReference type="Pfam" id="PF00589">
    <property type="entry name" value="Phage_integrase"/>
    <property type="match status" value="1"/>
</dbReference>
<dbReference type="Proteomes" id="UP000260812">
    <property type="component" value="Unassembled WGS sequence"/>
</dbReference>
<dbReference type="SUPFAM" id="SSF56349">
    <property type="entry name" value="DNA breaking-rejoining enzymes"/>
    <property type="match status" value="1"/>
</dbReference>
<keyword evidence="4 6" id="KW-0238">DNA-binding</keyword>
<dbReference type="PROSITE" id="PS51900">
    <property type="entry name" value="CB"/>
    <property type="match status" value="1"/>
</dbReference>
<protein>
    <submittedName>
        <fullName evidence="9">Site-specific integrase</fullName>
    </submittedName>
</protein>
<comment type="similarity">
    <text evidence="2">Belongs to the 'phage' integrase family.</text>
</comment>
<dbReference type="Gene3D" id="1.10.150.130">
    <property type="match status" value="1"/>
</dbReference>
<feature type="domain" description="Tyr recombinase" evidence="7">
    <location>
        <begin position="181"/>
        <end position="383"/>
    </location>
</feature>
<reference evidence="11 12" key="1">
    <citation type="submission" date="2018-08" db="EMBL/GenBank/DDBJ databases">
        <title>A genome reference for cultivated species of the human gut microbiota.</title>
        <authorList>
            <person name="Zou Y."/>
            <person name="Xue W."/>
            <person name="Luo G."/>
        </authorList>
    </citation>
    <scope>NUCLEOTIDE SEQUENCE [LARGE SCALE GENOMIC DNA]</scope>
    <source>
        <strain evidence="10 12">AF26-4BH</strain>
        <strain evidence="9 11">TF05-5AC</strain>
    </source>
</reference>
<dbReference type="RefSeq" id="WP_025489867.1">
    <property type="nucleotide sequence ID" value="NZ_JBKUNB010000056.1"/>
</dbReference>
<evidence type="ECO:0000256" key="2">
    <source>
        <dbReference type="ARBA" id="ARBA00008857"/>
    </source>
</evidence>
<evidence type="ECO:0000313" key="9">
    <source>
        <dbReference type="EMBL" id="RGE64072.1"/>
    </source>
</evidence>
<name>A0A3E3IAK9_9FIRM</name>
<evidence type="ECO:0000256" key="4">
    <source>
        <dbReference type="ARBA" id="ARBA00023125"/>
    </source>
</evidence>
<evidence type="ECO:0000256" key="1">
    <source>
        <dbReference type="ARBA" id="ARBA00003283"/>
    </source>
</evidence>
<comment type="caution">
    <text evidence="9">The sequence shown here is derived from an EMBL/GenBank/DDBJ whole genome shotgun (WGS) entry which is preliminary data.</text>
</comment>
<evidence type="ECO:0000259" key="8">
    <source>
        <dbReference type="PROSITE" id="PS51900"/>
    </source>
</evidence>
<feature type="domain" description="Core-binding (CB)" evidence="8">
    <location>
        <begin position="68"/>
        <end position="154"/>
    </location>
</feature>
<dbReference type="Pfam" id="PF14659">
    <property type="entry name" value="Phage_int_SAM_3"/>
    <property type="match status" value="1"/>
</dbReference>
<dbReference type="PANTHER" id="PTHR30349">
    <property type="entry name" value="PHAGE INTEGRASE-RELATED"/>
    <property type="match status" value="1"/>
</dbReference>
<dbReference type="AlphaFoldDB" id="A0A3E3IAK9"/>
<dbReference type="InterPro" id="IPR013762">
    <property type="entry name" value="Integrase-like_cat_sf"/>
</dbReference>
<evidence type="ECO:0000313" key="10">
    <source>
        <dbReference type="EMBL" id="RGE73849.1"/>
    </source>
</evidence>
<dbReference type="GO" id="GO:0006310">
    <property type="term" value="P:DNA recombination"/>
    <property type="evidence" value="ECO:0007669"/>
    <property type="project" value="UniProtKB-KW"/>
</dbReference>
<evidence type="ECO:0000256" key="6">
    <source>
        <dbReference type="PROSITE-ProRule" id="PRU01248"/>
    </source>
</evidence>
<dbReference type="Proteomes" id="UP000261166">
    <property type="component" value="Unassembled WGS sequence"/>
</dbReference>
<dbReference type="GO" id="GO:0003677">
    <property type="term" value="F:DNA binding"/>
    <property type="evidence" value="ECO:0007669"/>
    <property type="project" value="UniProtKB-UniRule"/>
</dbReference>
<dbReference type="InterPro" id="IPR044068">
    <property type="entry name" value="CB"/>
</dbReference>
<accession>A0A3E3IAK9</accession>
<sequence>MARKGENIYKRKDGRWEGRCRTGRLSGGKAGYISVYGKSYREVKEKLFVKKGEQLAGKKAGGRLPAGITVREAVDLWIEERKGGWKESTLATYRSIAEKHILPELGRTPVAALDGELYKRYFEKYRVRGDGSCLSEGYLHQIHILFGQIFRVLEEKYHCRLPELPSSCFAVKKGPPPAASHAPEEGSIRRLEAYLLKEAEHGDHTCLGILLSGCSGIRIGELCALQWKDIQFEKGTLAIRKTMQRIRTFETVWAEGKPVTRTGTKVVVAGPKSRNSNREIPLPEHLLKLLEKMSGVKEGYVMPGKKKEYTEPRTLQYRFQRILKELGIPAFNFHMLRHIFATNCIMQGFDMKSLSEILGHSNVSTTMRIYVHSDMERKKQLMAGYRMAVA</sequence>
<evidence type="ECO:0000259" key="7">
    <source>
        <dbReference type="PROSITE" id="PS51898"/>
    </source>
</evidence>
<dbReference type="PROSITE" id="PS51898">
    <property type="entry name" value="TYR_RECOMBINASE"/>
    <property type="match status" value="1"/>
</dbReference>
<dbReference type="InterPro" id="IPR050090">
    <property type="entry name" value="Tyrosine_recombinase_XerCD"/>
</dbReference>
<dbReference type="GeneID" id="97985894"/>
<dbReference type="InterPro" id="IPR010998">
    <property type="entry name" value="Integrase_recombinase_N"/>
</dbReference>
<comment type="function">
    <text evidence="1">Site-specific tyrosine recombinase, which acts by catalyzing the cutting and rejoining of the recombining DNA molecules.</text>
</comment>
<dbReference type="PANTHER" id="PTHR30349:SF94">
    <property type="entry name" value="INTEGRASE_RECOMBINASE HI_1414-RELATED"/>
    <property type="match status" value="1"/>
</dbReference>
<dbReference type="Gene3D" id="1.10.443.10">
    <property type="entry name" value="Intergrase catalytic core"/>
    <property type="match status" value="1"/>
</dbReference>
<dbReference type="InterPro" id="IPR002104">
    <property type="entry name" value="Integrase_catalytic"/>
</dbReference>
<organism evidence="9 11">
    <name type="scientific">Eisenbergiella massiliensis</name>
    <dbReference type="NCBI Taxonomy" id="1720294"/>
    <lineage>
        <taxon>Bacteria</taxon>
        <taxon>Bacillati</taxon>
        <taxon>Bacillota</taxon>
        <taxon>Clostridia</taxon>
        <taxon>Lachnospirales</taxon>
        <taxon>Lachnospiraceae</taxon>
        <taxon>Eisenbergiella</taxon>
    </lineage>
</organism>
<evidence type="ECO:0000256" key="5">
    <source>
        <dbReference type="ARBA" id="ARBA00023172"/>
    </source>
</evidence>
<evidence type="ECO:0000313" key="12">
    <source>
        <dbReference type="Proteomes" id="UP000261166"/>
    </source>
</evidence>
<dbReference type="EMBL" id="QVLU01000002">
    <property type="protein sequence ID" value="RGE73849.1"/>
    <property type="molecule type" value="Genomic_DNA"/>
</dbReference>
<evidence type="ECO:0000256" key="3">
    <source>
        <dbReference type="ARBA" id="ARBA00022908"/>
    </source>
</evidence>
<proteinExistence type="inferred from homology"/>
<dbReference type="CDD" id="cd01189">
    <property type="entry name" value="INT_ICEBs1_C_like"/>
    <property type="match status" value="1"/>
</dbReference>
<dbReference type="GO" id="GO:0015074">
    <property type="term" value="P:DNA integration"/>
    <property type="evidence" value="ECO:0007669"/>
    <property type="project" value="UniProtKB-KW"/>
</dbReference>
<keyword evidence="5" id="KW-0233">DNA recombination</keyword>
<dbReference type="EMBL" id="QVLV01000002">
    <property type="protein sequence ID" value="RGE64072.1"/>
    <property type="molecule type" value="Genomic_DNA"/>
</dbReference>
<keyword evidence="3" id="KW-0229">DNA integration</keyword>
<evidence type="ECO:0000313" key="11">
    <source>
        <dbReference type="Proteomes" id="UP000260812"/>
    </source>
</evidence>
<dbReference type="OrthoDB" id="111144at2"/>
<dbReference type="InterPro" id="IPR004107">
    <property type="entry name" value="Integrase_SAM-like_N"/>
</dbReference>
<gene>
    <name evidence="10" type="ORF">DWY69_01800</name>
    <name evidence="9" type="ORF">DXC51_03080</name>
</gene>
<keyword evidence="11" id="KW-1185">Reference proteome</keyword>
<dbReference type="InterPro" id="IPR011010">
    <property type="entry name" value="DNA_brk_join_enz"/>
</dbReference>